<accession>A0AA35ZF88</accession>
<sequence>MRDKLYLNFQDVSVSCRVSYRFIKKNRGGKVGGSTMAVRHHGSGVVVVVSGSSDEGPLRPFVTSPSMATRVSPYCYLLVGRSSPPKDPVMIRVA</sequence>
<name>A0AA35ZF88_LACSI</name>
<organism evidence="1 2">
    <name type="scientific">Lactuca saligna</name>
    <name type="common">Willowleaf lettuce</name>
    <dbReference type="NCBI Taxonomy" id="75948"/>
    <lineage>
        <taxon>Eukaryota</taxon>
        <taxon>Viridiplantae</taxon>
        <taxon>Streptophyta</taxon>
        <taxon>Embryophyta</taxon>
        <taxon>Tracheophyta</taxon>
        <taxon>Spermatophyta</taxon>
        <taxon>Magnoliopsida</taxon>
        <taxon>eudicotyledons</taxon>
        <taxon>Gunneridae</taxon>
        <taxon>Pentapetalae</taxon>
        <taxon>asterids</taxon>
        <taxon>campanulids</taxon>
        <taxon>Asterales</taxon>
        <taxon>Asteraceae</taxon>
        <taxon>Cichorioideae</taxon>
        <taxon>Cichorieae</taxon>
        <taxon>Lactucinae</taxon>
        <taxon>Lactuca</taxon>
    </lineage>
</organism>
<dbReference type="EMBL" id="OX465082">
    <property type="protein sequence ID" value="CAI9290617.1"/>
    <property type="molecule type" value="Genomic_DNA"/>
</dbReference>
<dbReference type="Proteomes" id="UP001177003">
    <property type="component" value="Chromosome 6"/>
</dbReference>
<reference evidence="1" key="1">
    <citation type="submission" date="2023-04" db="EMBL/GenBank/DDBJ databases">
        <authorList>
            <person name="Vijverberg K."/>
            <person name="Xiong W."/>
            <person name="Schranz E."/>
        </authorList>
    </citation>
    <scope>NUCLEOTIDE SEQUENCE</scope>
</reference>
<evidence type="ECO:0000313" key="2">
    <source>
        <dbReference type="Proteomes" id="UP001177003"/>
    </source>
</evidence>
<protein>
    <submittedName>
        <fullName evidence="1">Uncharacterized protein</fullName>
    </submittedName>
</protein>
<evidence type="ECO:0000313" key="1">
    <source>
        <dbReference type="EMBL" id="CAI9290617.1"/>
    </source>
</evidence>
<proteinExistence type="predicted"/>
<dbReference type="AlphaFoldDB" id="A0AA35ZF88"/>
<keyword evidence="2" id="KW-1185">Reference proteome</keyword>
<gene>
    <name evidence="1" type="ORF">LSALG_LOCUS29803</name>
</gene>